<reference evidence="2 3" key="2">
    <citation type="journal article" date="2023" name="Mol. Biol. Evol.">
        <title>Genomics of Secondarily Temperate Adaptation in the Only Non-Antarctic Icefish.</title>
        <authorList>
            <person name="Rivera-Colon A.G."/>
            <person name="Rayamajhi N."/>
            <person name="Minhas B.F."/>
            <person name="Madrigal G."/>
            <person name="Bilyk K.T."/>
            <person name="Yoon V."/>
            <person name="Hune M."/>
            <person name="Gregory S."/>
            <person name="Cheng C.H.C."/>
            <person name="Catchen J.M."/>
        </authorList>
    </citation>
    <scope>NUCLEOTIDE SEQUENCE [LARGE SCALE GENOMIC DNA]</scope>
    <source>
        <strain evidence="2">JMC-PN-2008</strain>
    </source>
</reference>
<feature type="region of interest" description="Disordered" evidence="1">
    <location>
        <begin position="1"/>
        <end position="57"/>
    </location>
</feature>
<proteinExistence type="predicted"/>
<evidence type="ECO:0000313" key="2">
    <source>
        <dbReference type="EMBL" id="KAK5854790.1"/>
    </source>
</evidence>
<comment type="caution">
    <text evidence="2">The sequence shown here is derived from an EMBL/GenBank/DDBJ whole genome shotgun (WGS) entry which is preliminary data.</text>
</comment>
<dbReference type="Proteomes" id="UP001346869">
    <property type="component" value="Unassembled WGS sequence"/>
</dbReference>
<gene>
    <name evidence="2" type="ORF">PBY51_004954</name>
</gene>
<evidence type="ECO:0000256" key="1">
    <source>
        <dbReference type="SAM" id="MobiDB-lite"/>
    </source>
</evidence>
<sequence>MSDLEISEISERSETDSSSRPTDTDGESVESDYVGAYQDEPLALPGENERRQQEVDEDGISVVALDARLKGEIPLNEW</sequence>
<evidence type="ECO:0000313" key="3">
    <source>
        <dbReference type="Proteomes" id="UP001346869"/>
    </source>
</evidence>
<name>A0AAN7X5R2_ELEMC</name>
<protein>
    <submittedName>
        <fullName evidence="2">Uncharacterized protein</fullName>
    </submittedName>
</protein>
<dbReference type="EMBL" id="JAUZQC010000018">
    <property type="protein sequence ID" value="KAK5854790.1"/>
    <property type="molecule type" value="Genomic_DNA"/>
</dbReference>
<dbReference type="AlphaFoldDB" id="A0AAN7X5R2"/>
<reference evidence="2 3" key="1">
    <citation type="journal article" date="2023" name="Genes (Basel)">
        <title>Chromosome-Level Genome Assembly and Circadian Gene Repertoire of the Patagonia Blennie Eleginops maclovinus-The Closest Ancestral Proxy of Antarctic Cryonotothenioids.</title>
        <authorList>
            <person name="Cheng C.C."/>
            <person name="Rivera-Colon A.G."/>
            <person name="Minhas B.F."/>
            <person name="Wilson L."/>
            <person name="Rayamajhi N."/>
            <person name="Vargas-Chacoff L."/>
            <person name="Catchen J.M."/>
        </authorList>
    </citation>
    <scope>NUCLEOTIDE SEQUENCE [LARGE SCALE GENOMIC DNA]</scope>
    <source>
        <strain evidence="2">JMC-PN-2008</strain>
    </source>
</reference>
<accession>A0AAN7X5R2</accession>
<keyword evidence="3" id="KW-1185">Reference proteome</keyword>
<organism evidence="2 3">
    <name type="scientific">Eleginops maclovinus</name>
    <name type="common">Patagonian blennie</name>
    <name type="synonym">Eleginus maclovinus</name>
    <dbReference type="NCBI Taxonomy" id="56733"/>
    <lineage>
        <taxon>Eukaryota</taxon>
        <taxon>Metazoa</taxon>
        <taxon>Chordata</taxon>
        <taxon>Craniata</taxon>
        <taxon>Vertebrata</taxon>
        <taxon>Euteleostomi</taxon>
        <taxon>Actinopterygii</taxon>
        <taxon>Neopterygii</taxon>
        <taxon>Teleostei</taxon>
        <taxon>Neoteleostei</taxon>
        <taxon>Acanthomorphata</taxon>
        <taxon>Eupercaria</taxon>
        <taxon>Perciformes</taxon>
        <taxon>Notothenioidei</taxon>
        <taxon>Eleginopidae</taxon>
        <taxon>Eleginops</taxon>
    </lineage>
</organism>